<reference evidence="2" key="2">
    <citation type="journal article" date="2018" name="Nat. Commun.">
        <title>Extreme sensitivity to ultraviolet light in the fungal pathogen causing white-nose syndrome of bats.</title>
        <authorList>
            <person name="Palmer J.M."/>
            <person name="Drees K.P."/>
            <person name="Foster J.T."/>
            <person name="Lindner D.L."/>
        </authorList>
    </citation>
    <scope>NUCLEOTIDE SEQUENCE [LARGE SCALE GENOMIC DNA]</scope>
    <source>
        <strain evidence="2">UAMH 10579</strain>
    </source>
</reference>
<evidence type="ECO:0000313" key="1">
    <source>
        <dbReference type="EMBL" id="OBT98289.1"/>
    </source>
</evidence>
<proteinExistence type="predicted"/>
<dbReference type="GeneID" id="28836546"/>
<dbReference type="RefSeq" id="XP_018132022.1">
    <property type="nucleotide sequence ID" value="XM_018272658.2"/>
</dbReference>
<gene>
    <name evidence="1" type="ORF">VE01_03160</name>
</gene>
<sequence>MAALKLHIKELKYRGAYMGNDDESSRRARLSSLLAFFKPKPTPQSDLDIPKVRLLWLVGKSARHFEKPWQKDPTTSSSHYRIAEFYGRLAEATVDYHFDPGTDYVDLAQYVNHQAFLSLIMDGASGFLRLGLCSML</sequence>
<keyword evidence="2" id="KW-1185">Reference proteome</keyword>
<evidence type="ECO:0000313" key="2">
    <source>
        <dbReference type="Proteomes" id="UP000091956"/>
    </source>
</evidence>
<organism evidence="1 2">
    <name type="scientific">Pseudogymnoascus verrucosus</name>
    <dbReference type="NCBI Taxonomy" id="342668"/>
    <lineage>
        <taxon>Eukaryota</taxon>
        <taxon>Fungi</taxon>
        <taxon>Dikarya</taxon>
        <taxon>Ascomycota</taxon>
        <taxon>Pezizomycotina</taxon>
        <taxon>Leotiomycetes</taxon>
        <taxon>Thelebolales</taxon>
        <taxon>Thelebolaceae</taxon>
        <taxon>Pseudogymnoascus</taxon>
    </lineage>
</organism>
<name>A0A1B8GR28_9PEZI</name>
<protein>
    <submittedName>
        <fullName evidence="1">Uncharacterized protein</fullName>
    </submittedName>
</protein>
<dbReference type="EMBL" id="KV460217">
    <property type="protein sequence ID" value="OBT98289.1"/>
    <property type="molecule type" value="Genomic_DNA"/>
</dbReference>
<reference evidence="1 2" key="1">
    <citation type="submission" date="2016-03" db="EMBL/GenBank/DDBJ databases">
        <title>Comparative genomics of Pseudogymnoascus destructans, the fungus causing white-nose syndrome of bats.</title>
        <authorList>
            <person name="Palmer J.M."/>
            <person name="Drees K.P."/>
            <person name="Foster J.T."/>
            <person name="Lindner D.L."/>
        </authorList>
    </citation>
    <scope>NUCLEOTIDE SEQUENCE [LARGE SCALE GENOMIC DNA]</scope>
    <source>
        <strain evidence="1 2">UAMH 10579</strain>
    </source>
</reference>
<dbReference type="OrthoDB" id="3350591at2759"/>
<dbReference type="AlphaFoldDB" id="A0A1B8GR28"/>
<dbReference type="Proteomes" id="UP000091956">
    <property type="component" value="Unassembled WGS sequence"/>
</dbReference>
<accession>A0A1B8GR28</accession>